<dbReference type="AlphaFoldDB" id="A0A7J9NVM2"/>
<organism evidence="1 2">
    <name type="scientific">Methanococcus maripaludis</name>
    <name type="common">Methanococcus deltae</name>
    <dbReference type="NCBI Taxonomy" id="39152"/>
    <lineage>
        <taxon>Archaea</taxon>
        <taxon>Methanobacteriati</taxon>
        <taxon>Methanobacteriota</taxon>
        <taxon>Methanomada group</taxon>
        <taxon>Methanococci</taxon>
        <taxon>Methanococcales</taxon>
        <taxon>Methanococcaceae</taxon>
        <taxon>Methanococcus</taxon>
    </lineage>
</organism>
<gene>
    <name evidence="1" type="ORF">HNP86_001891</name>
</gene>
<protein>
    <submittedName>
        <fullName evidence="1">Putative transcriptional regulator</fullName>
    </submittedName>
</protein>
<evidence type="ECO:0000313" key="2">
    <source>
        <dbReference type="Proteomes" id="UP000564425"/>
    </source>
</evidence>
<dbReference type="Proteomes" id="UP000564425">
    <property type="component" value="Unassembled WGS sequence"/>
</dbReference>
<dbReference type="EMBL" id="JACDUH010000003">
    <property type="protein sequence ID" value="MBA2851732.1"/>
    <property type="molecule type" value="Genomic_DNA"/>
</dbReference>
<comment type="caution">
    <text evidence="1">The sequence shown here is derived from an EMBL/GenBank/DDBJ whole genome shotgun (WGS) entry which is preliminary data.</text>
</comment>
<proteinExistence type="predicted"/>
<name>A0A7J9NVM2_METMI</name>
<sequence length="424" mass="47469">MGNDKEIALFHDRIAKDMGIVSSRNAVNMIFTSLGGHYMNLLQKTSDAVNPVRKNGSIVDTRKHLMFIRPPGFGKTMMLKGLLYDVLPEETKYTSHPDTGNRIETSTFQNILTEAGFTGTVRGNGNMVENVEGIAARCNRGFVVVEEFSAILESFSQTHSSNFEQALLMALDSGRVTKSLANGTISYDTNLTLAAGIQPTKMVDASSGLMRRFLVEYCIPSAEASKNIVAASRNAWLEQDKNDNAMDLKRDLQAYIKTEVMNQTYNSITYEHDKLFKLFDTFGMPAGIESDIYMQAAIAYNYFVGNIEDNTIVVKLNKDLENMLTVDFVSRYLLSFNMHAIVLLVILKNMRNEGIASIKLVDILEASNAYQMNSQQITYALKSLEDMSIITKMKIKQSDVYSITNDVFFDKIVNRLDAIQKAMV</sequence>
<dbReference type="InterPro" id="IPR027417">
    <property type="entry name" value="P-loop_NTPase"/>
</dbReference>
<dbReference type="Gene3D" id="3.40.50.300">
    <property type="entry name" value="P-loop containing nucleotide triphosphate hydrolases"/>
    <property type="match status" value="1"/>
</dbReference>
<evidence type="ECO:0000313" key="1">
    <source>
        <dbReference type="EMBL" id="MBA2851732.1"/>
    </source>
</evidence>
<accession>A0A7J9NVM2</accession>
<dbReference type="SUPFAM" id="SSF52540">
    <property type="entry name" value="P-loop containing nucleoside triphosphate hydrolases"/>
    <property type="match status" value="1"/>
</dbReference>
<dbReference type="RefSeq" id="WP_181501554.1">
    <property type="nucleotide sequence ID" value="NZ_JACDUH010000003.1"/>
</dbReference>
<reference evidence="1 2" key="1">
    <citation type="submission" date="2020-07" db="EMBL/GenBank/DDBJ databases">
        <title>Genomic Encyclopedia of Type Strains, Phase IV (KMG-V): Genome sequencing to study the core and pangenomes of soil and plant-associated prokaryotes.</title>
        <authorList>
            <person name="Whitman W."/>
        </authorList>
    </citation>
    <scope>NUCLEOTIDE SEQUENCE [LARGE SCALE GENOMIC DNA]</scope>
    <source>
        <strain evidence="1 2">A1</strain>
    </source>
</reference>